<name>A0A6C0EQ70_9ZZZZ</name>
<keyword evidence="2" id="KW-1133">Transmembrane helix</keyword>
<dbReference type="AlphaFoldDB" id="A0A6C0EQ70"/>
<dbReference type="EMBL" id="MN738916">
    <property type="protein sequence ID" value="QHT31167.1"/>
    <property type="molecule type" value="Genomic_DNA"/>
</dbReference>
<organism evidence="3">
    <name type="scientific">viral metagenome</name>
    <dbReference type="NCBI Taxonomy" id="1070528"/>
    <lineage>
        <taxon>unclassified sequences</taxon>
        <taxon>metagenomes</taxon>
        <taxon>organismal metagenomes</taxon>
    </lineage>
</organism>
<feature type="coiled-coil region" evidence="1">
    <location>
        <begin position="40"/>
        <end position="88"/>
    </location>
</feature>
<keyword evidence="2" id="KW-0472">Membrane</keyword>
<keyword evidence="1" id="KW-0175">Coiled coil</keyword>
<evidence type="ECO:0000256" key="2">
    <source>
        <dbReference type="SAM" id="Phobius"/>
    </source>
</evidence>
<sequence>MSSLIYNTIFEIISATSSLVVLISMIYFAKNITNSIEIKMVNLKIENLDLEVRNKNLTNKLNTYKDEYESREKTINKLLEEKLKLEMNIAKCQLYTDYVCSLEKENQEMLLKLQTYENKFQKERDLRLKEDRRRKNILLQESFPILSYDEY</sequence>
<protein>
    <submittedName>
        <fullName evidence="3">Uncharacterized protein</fullName>
    </submittedName>
</protein>
<evidence type="ECO:0000313" key="3">
    <source>
        <dbReference type="EMBL" id="QHT31167.1"/>
    </source>
</evidence>
<feature type="transmembrane region" description="Helical" evidence="2">
    <location>
        <begin position="12"/>
        <end position="29"/>
    </location>
</feature>
<keyword evidence="2" id="KW-0812">Transmembrane</keyword>
<evidence type="ECO:0000256" key="1">
    <source>
        <dbReference type="SAM" id="Coils"/>
    </source>
</evidence>
<proteinExistence type="predicted"/>
<accession>A0A6C0EQ70</accession>
<reference evidence="3" key="1">
    <citation type="journal article" date="2020" name="Nature">
        <title>Giant virus diversity and host interactions through global metagenomics.</title>
        <authorList>
            <person name="Schulz F."/>
            <person name="Roux S."/>
            <person name="Paez-Espino D."/>
            <person name="Jungbluth S."/>
            <person name="Walsh D.A."/>
            <person name="Denef V.J."/>
            <person name="McMahon K.D."/>
            <person name="Konstantinidis K.T."/>
            <person name="Eloe-Fadrosh E.A."/>
            <person name="Kyrpides N.C."/>
            <person name="Woyke T."/>
        </authorList>
    </citation>
    <scope>NUCLEOTIDE SEQUENCE</scope>
    <source>
        <strain evidence="3">GVMAG-M-3300009155-2</strain>
    </source>
</reference>